<accession>A0A937XEL9</accession>
<feature type="domain" description="Helicase HerA central" evidence="1">
    <location>
        <begin position="134"/>
        <end position="378"/>
    </location>
</feature>
<gene>
    <name evidence="2" type="ORF">FJY68_03520</name>
</gene>
<keyword evidence="2" id="KW-0067">ATP-binding</keyword>
<organism evidence="2 3">
    <name type="scientific">candidate division WOR-3 bacterium</name>
    <dbReference type="NCBI Taxonomy" id="2052148"/>
    <lineage>
        <taxon>Bacteria</taxon>
        <taxon>Bacteria division WOR-3</taxon>
    </lineage>
</organism>
<dbReference type="InterPro" id="IPR002789">
    <property type="entry name" value="HerA_central"/>
</dbReference>
<dbReference type="InterPro" id="IPR027417">
    <property type="entry name" value="P-loop_NTPase"/>
</dbReference>
<dbReference type="SUPFAM" id="SSF52540">
    <property type="entry name" value="P-loop containing nucleoside triphosphate hydrolases"/>
    <property type="match status" value="1"/>
</dbReference>
<evidence type="ECO:0000259" key="1">
    <source>
        <dbReference type="Pfam" id="PF01935"/>
    </source>
</evidence>
<dbReference type="Gene3D" id="3.40.50.300">
    <property type="entry name" value="P-loop containing nucleotide triphosphate hydrolases"/>
    <property type="match status" value="2"/>
</dbReference>
<name>A0A937XEL9_UNCW3</name>
<sequence length="547" mass="61098">MSASSDIEIGQVVEVNGERALVELTVDTTVELAKDYFPGQPGSHIKIAVRDRSVIGIVSSIKMENPPLPAVGQDAPRTLGRRVADCILIGSMGVNGGFIRGVAIYPTVGQRVKMVTPDEMKTIFSEFNEYDFSFGHPSHAEDQRAYINVDHFFGQHIAVVGSTGCGKSCTVVSILQEAIRKYPDTHIVVLDLHGEYSTAFPEDVTRIEADQVELPYWLLSFEEFQDLTVDQSEFSAKNQMTVLRDALVRAREGTVGSDRLRKGERVTADSPVFFDLDDLLDTIRNWNIQMVPNADGAMVPGPLYGEFDKFLIRLDSKVSDPRFKFMFGPTQYTSNDSFTQLLRDFLSIGTGTRMACIDLSGVPSDAVGVVAAVVSRLVFEFNLWNPERERFPILLVLEEAHNYVPSRNDFRLQAAKAAIERITKEGRKYGVGTIIVSQRPKELSETVLSQCNSFIAMRLTNPDDQAYVRKLVPDALSGLMDMLPSLRTGEALILGDCVALPTRVMIDCPQPKPMSSDVEFAKWWKEGVQDMDVDRIVRRWRGRRKDL</sequence>
<dbReference type="PANTHER" id="PTHR42957:SF1">
    <property type="entry name" value="HELICASE MJ1565-RELATED"/>
    <property type="match status" value="1"/>
</dbReference>
<dbReference type="InterPro" id="IPR008571">
    <property type="entry name" value="HerA-like"/>
</dbReference>
<comment type="caution">
    <text evidence="2">The sequence shown here is derived from an EMBL/GenBank/DDBJ whole genome shotgun (WGS) entry which is preliminary data.</text>
</comment>
<dbReference type="CDD" id="cd01127">
    <property type="entry name" value="TrwB_TraG_TraD_VirD4"/>
    <property type="match status" value="1"/>
</dbReference>
<evidence type="ECO:0000313" key="2">
    <source>
        <dbReference type="EMBL" id="MBM3330904.1"/>
    </source>
</evidence>
<protein>
    <submittedName>
        <fullName evidence="2">ATP-binding protein</fullName>
    </submittedName>
</protein>
<evidence type="ECO:0000313" key="3">
    <source>
        <dbReference type="Proteomes" id="UP000779900"/>
    </source>
</evidence>
<reference evidence="2" key="1">
    <citation type="submission" date="2019-03" db="EMBL/GenBank/DDBJ databases">
        <title>Lake Tanganyika Metagenome-Assembled Genomes (MAGs).</title>
        <authorList>
            <person name="Tran P."/>
        </authorList>
    </citation>
    <scope>NUCLEOTIDE SEQUENCE</scope>
    <source>
        <strain evidence="2">K_DeepCast_150m_m2_040</strain>
    </source>
</reference>
<dbReference type="EMBL" id="VGIR01000013">
    <property type="protein sequence ID" value="MBM3330904.1"/>
    <property type="molecule type" value="Genomic_DNA"/>
</dbReference>
<dbReference type="Proteomes" id="UP000779900">
    <property type="component" value="Unassembled WGS sequence"/>
</dbReference>
<dbReference type="AlphaFoldDB" id="A0A937XEL9"/>
<keyword evidence="2" id="KW-0547">Nucleotide-binding</keyword>
<dbReference type="PANTHER" id="PTHR42957">
    <property type="entry name" value="HELICASE MJ1565-RELATED"/>
    <property type="match status" value="1"/>
</dbReference>
<proteinExistence type="predicted"/>
<dbReference type="GO" id="GO:0005524">
    <property type="term" value="F:ATP binding"/>
    <property type="evidence" value="ECO:0007669"/>
    <property type="project" value="UniProtKB-KW"/>
</dbReference>
<dbReference type="Pfam" id="PF01935">
    <property type="entry name" value="DUF87"/>
    <property type="match status" value="1"/>
</dbReference>